<evidence type="ECO:0000256" key="1">
    <source>
        <dbReference type="SAM" id="MobiDB-lite"/>
    </source>
</evidence>
<name>A0ABM3DHS7_SALSA</name>
<organism evidence="2 3">
    <name type="scientific">Salmo salar</name>
    <name type="common">Atlantic salmon</name>
    <dbReference type="NCBI Taxonomy" id="8030"/>
    <lineage>
        <taxon>Eukaryota</taxon>
        <taxon>Metazoa</taxon>
        <taxon>Chordata</taxon>
        <taxon>Craniata</taxon>
        <taxon>Vertebrata</taxon>
        <taxon>Euteleostomi</taxon>
        <taxon>Actinopterygii</taxon>
        <taxon>Neopterygii</taxon>
        <taxon>Teleostei</taxon>
        <taxon>Protacanthopterygii</taxon>
        <taxon>Salmoniformes</taxon>
        <taxon>Salmonidae</taxon>
        <taxon>Salmoninae</taxon>
        <taxon>Salmo</taxon>
    </lineage>
</organism>
<dbReference type="GeneID" id="123729008"/>
<evidence type="ECO:0000313" key="3">
    <source>
        <dbReference type="RefSeq" id="XP_045558372.1"/>
    </source>
</evidence>
<evidence type="ECO:0000313" key="2">
    <source>
        <dbReference type="Proteomes" id="UP001652741"/>
    </source>
</evidence>
<gene>
    <name evidence="3" type="primary">LOC123729008</name>
</gene>
<feature type="region of interest" description="Disordered" evidence="1">
    <location>
        <begin position="1"/>
        <end position="21"/>
    </location>
</feature>
<accession>A0ABM3DHS7</accession>
<reference evidence="3" key="1">
    <citation type="submission" date="2025-08" db="UniProtKB">
        <authorList>
            <consortium name="RefSeq"/>
        </authorList>
    </citation>
    <scope>IDENTIFICATION</scope>
</reference>
<dbReference type="RefSeq" id="XP_045558372.1">
    <property type="nucleotide sequence ID" value="XM_045702416.1"/>
</dbReference>
<keyword evidence="2" id="KW-1185">Reference proteome</keyword>
<proteinExistence type="predicted"/>
<sequence length="238" mass="25983">MGFQRWTLPGLTKHGGTTPHHHLQLSRDGEVLFPSSAALDTQEALAGKAVLPTFYAVRRSSFGTYGFLHGSTQIHWRTNLEYLFDQTGLVLQDYKAAIEELEKGDPDVQGEDERVCRACGISGPDSSSAGDSPASCWHLSSYSHPLYQHPVHSCISQSPVLHSSMGYSTPWASVLHTCARQSPVLHSCMGYSTPWASILHTCARQSPVLHSCMGYSTPWASVLHTCARQSPVLRSCSG</sequence>
<dbReference type="Proteomes" id="UP001652741">
    <property type="component" value="Chromosome ssa02"/>
</dbReference>
<protein>
    <submittedName>
        <fullName evidence="3">Uncharacterized protein</fullName>
    </submittedName>
</protein>